<evidence type="ECO:0000313" key="6">
    <source>
        <dbReference type="EMBL" id="BBA73549.1"/>
    </source>
</evidence>
<dbReference type="InterPro" id="IPR020846">
    <property type="entry name" value="MFS_dom"/>
</dbReference>
<sequence>MANPYRELFTAPGTWAFALAGLVARMPISMTGIGIITMLAQLRGSYGLAGAVAATFSLATAVLAPQISRLVDRRGQSRVLPIATGISVLGMVTLLVCTHWQAPDWTLFAGAVLTGFMPSMPAMVRARWTEVYRDKPQLQTAYALESVLDEVCFIAGPPLSVGLSVAVFPQAGPLAAAAFLAVGVFAFVAQRATEPPVHATAANEKGSVIRFSGVRILVLLLAAMGTIVGTVDVVSVAFAEQQGQPAAASLVLSVYAIGSCSAGLLFGALKLQTPLPRMFLLCGVATAATTLPLLLATNILGLSLAVLVAGLFFAPTMIVAMALIEKLVPSSQLTEGLTWLITGLGIGVAAGAAAAGQVVDTYGPRIGFAVALTAGAVVLVVAVFGCRRVQPNYSPSPEVPPGENDSRCADPA</sequence>
<feature type="transmembrane region" description="Helical" evidence="4">
    <location>
        <begin position="214"/>
        <end position="239"/>
    </location>
</feature>
<accession>A0A292GQL6</accession>
<feature type="transmembrane region" description="Helical" evidence="4">
    <location>
        <begin position="15"/>
        <end position="40"/>
    </location>
</feature>
<dbReference type="EMBL" id="LC171366">
    <property type="protein sequence ID" value="BBA73549.1"/>
    <property type="molecule type" value="Genomic_DNA"/>
</dbReference>
<organism evidence="6">
    <name type="scientific">Ochrobactrum sp. PW1</name>
    <dbReference type="NCBI Taxonomy" id="1882222"/>
    <lineage>
        <taxon>Bacteria</taxon>
        <taxon>Pseudomonadati</taxon>
        <taxon>Pseudomonadota</taxon>
        <taxon>Alphaproteobacteria</taxon>
        <taxon>Hyphomicrobiales</taxon>
        <taxon>Brucellaceae</taxon>
        <taxon>Brucella/Ochrobactrum group</taxon>
        <taxon>Ochrobactrum</taxon>
    </lineage>
</organism>
<feature type="transmembrane region" description="Helical" evidence="4">
    <location>
        <begin position="336"/>
        <end position="354"/>
    </location>
</feature>
<feature type="transmembrane region" description="Helical" evidence="4">
    <location>
        <begin position="46"/>
        <end position="67"/>
    </location>
</feature>
<dbReference type="InterPro" id="IPR036259">
    <property type="entry name" value="MFS_trans_sf"/>
</dbReference>
<keyword evidence="2 4" id="KW-1133">Transmembrane helix</keyword>
<dbReference type="SUPFAM" id="SSF103473">
    <property type="entry name" value="MFS general substrate transporter"/>
    <property type="match status" value="1"/>
</dbReference>
<feature type="domain" description="Major facilitator superfamily (MFS) profile" evidence="5">
    <location>
        <begin position="213"/>
        <end position="412"/>
    </location>
</feature>
<evidence type="ECO:0000259" key="5">
    <source>
        <dbReference type="PROSITE" id="PS50850"/>
    </source>
</evidence>
<feature type="transmembrane region" description="Helical" evidence="4">
    <location>
        <begin position="278"/>
        <end position="296"/>
    </location>
</feature>
<proteinExistence type="predicted"/>
<feature type="transmembrane region" description="Helical" evidence="4">
    <location>
        <begin position="79"/>
        <end position="101"/>
    </location>
</feature>
<dbReference type="PANTHER" id="PTHR23542:SF1">
    <property type="entry name" value="MAJOR FACILITATOR SUPERFAMILY (MFS) PROFILE DOMAIN-CONTAINING PROTEIN"/>
    <property type="match status" value="1"/>
</dbReference>
<feature type="transmembrane region" description="Helical" evidence="4">
    <location>
        <begin position="302"/>
        <end position="324"/>
    </location>
</feature>
<dbReference type="PROSITE" id="PS50850">
    <property type="entry name" value="MFS"/>
    <property type="match status" value="1"/>
</dbReference>
<feature type="transmembrane region" description="Helical" evidence="4">
    <location>
        <begin position="107"/>
        <end position="126"/>
    </location>
</feature>
<keyword evidence="1 4" id="KW-0812">Transmembrane</keyword>
<feature type="transmembrane region" description="Helical" evidence="4">
    <location>
        <begin position="366"/>
        <end position="386"/>
    </location>
</feature>
<keyword evidence="3 4" id="KW-0472">Membrane</keyword>
<dbReference type="PANTHER" id="PTHR23542">
    <property type="match status" value="1"/>
</dbReference>
<dbReference type="GO" id="GO:0022857">
    <property type="term" value="F:transmembrane transporter activity"/>
    <property type="evidence" value="ECO:0007669"/>
    <property type="project" value="InterPro"/>
</dbReference>
<evidence type="ECO:0000256" key="4">
    <source>
        <dbReference type="SAM" id="Phobius"/>
    </source>
</evidence>
<dbReference type="Pfam" id="PF07690">
    <property type="entry name" value="MFS_1"/>
    <property type="match status" value="1"/>
</dbReference>
<reference evidence="6" key="1">
    <citation type="submission" date="2016-07" db="EMBL/GenBank/DDBJ databases">
        <title>Genomics reveals synergistic degradation of pyrene by five bacteria in a mangrove sediment-derived bacterial consortium.</title>
        <authorList>
            <person name="Wanapaisan P."/>
            <person name="Vejarano F."/>
            <person name="Chakraborty J."/>
            <person name="Shintani M."/>
            <person name="Muangchinda C."/>
            <person name="Laothamteep N."/>
            <person name="Suzuki-Minakuchi C."/>
            <person name="Inoue K."/>
            <person name="Nojiri H."/>
            <person name="Pinyakong O."/>
        </authorList>
    </citation>
    <scope>NUCLEOTIDE SEQUENCE</scope>
    <source>
        <strain evidence="6">PW1</strain>
    </source>
</reference>
<name>A0A292GQL6_9HYPH</name>
<dbReference type="AlphaFoldDB" id="A0A292GQL6"/>
<protein>
    <submittedName>
        <fullName evidence="6">Major facilitator superfamily protein</fullName>
    </submittedName>
</protein>
<evidence type="ECO:0000256" key="2">
    <source>
        <dbReference type="ARBA" id="ARBA00022989"/>
    </source>
</evidence>
<dbReference type="InterPro" id="IPR011701">
    <property type="entry name" value="MFS"/>
</dbReference>
<evidence type="ECO:0000256" key="1">
    <source>
        <dbReference type="ARBA" id="ARBA00022692"/>
    </source>
</evidence>
<feature type="transmembrane region" description="Helical" evidence="4">
    <location>
        <begin position="245"/>
        <end position="266"/>
    </location>
</feature>
<dbReference type="Gene3D" id="1.20.1250.20">
    <property type="entry name" value="MFS general substrate transporter like domains"/>
    <property type="match status" value="2"/>
</dbReference>
<feature type="transmembrane region" description="Helical" evidence="4">
    <location>
        <begin position="174"/>
        <end position="193"/>
    </location>
</feature>
<evidence type="ECO:0000256" key="3">
    <source>
        <dbReference type="ARBA" id="ARBA00023136"/>
    </source>
</evidence>